<organism evidence="1 2">
    <name type="scientific">Racocetra persica</name>
    <dbReference type="NCBI Taxonomy" id="160502"/>
    <lineage>
        <taxon>Eukaryota</taxon>
        <taxon>Fungi</taxon>
        <taxon>Fungi incertae sedis</taxon>
        <taxon>Mucoromycota</taxon>
        <taxon>Glomeromycotina</taxon>
        <taxon>Glomeromycetes</taxon>
        <taxon>Diversisporales</taxon>
        <taxon>Gigasporaceae</taxon>
        <taxon>Racocetra</taxon>
    </lineage>
</organism>
<protein>
    <submittedName>
        <fullName evidence="1">26691_t:CDS:1</fullName>
    </submittedName>
</protein>
<name>A0ACA9PYE9_9GLOM</name>
<proteinExistence type="predicted"/>
<feature type="non-terminal residue" evidence="1">
    <location>
        <position position="1"/>
    </location>
</feature>
<reference evidence="1" key="1">
    <citation type="submission" date="2021-06" db="EMBL/GenBank/DDBJ databases">
        <authorList>
            <person name="Kallberg Y."/>
            <person name="Tangrot J."/>
            <person name="Rosling A."/>
        </authorList>
    </citation>
    <scope>NUCLEOTIDE SEQUENCE</scope>
    <source>
        <strain evidence="1">MA461A</strain>
    </source>
</reference>
<sequence length="83" mass="9380">AQETNLGSSFEVLEGASNNLNEHDNESQNYADLQSDEYTDLDEEIEEQVFDRKNKNLLKYESVNTPAKITDAVKKDQAKNVVS</sequence>
<evidence type="ECO:0000313" key="2">
    <source>
        <dbReference type="Proteomes" id="UP000789920"/>
    </source>
</evidence>
<feature type="non-terminal residue" evidence="1">
    <location>
        <position position="83"/>
    </location>
</feature>
<dbReference type="Proteomes" id="UP000789920">
    <property type="component" value="Unassembled WGS sequence"/>
</dbReference>
<gene>
    <name evidence="1" type="ORF">RPERSI_LOCUS11812</name>
</gene>
<keyword evidence="2" id="KW-1185">Reference proteome</keyword>
<comment type="caution">
    <text evidence="1">The sequence shown here is derived from an EMBL/GenBank/DDBJ whole genome shotgun (WGS) entry which is preliminary data.</text>
</comment>
<evidence type="ECO:0000313" key="1">
    <source>
        <dbReference type="EMBL" id="CAG8727278.1"/>
    </source>
</evidence>
<accession>A0ACA9PYE9</accession>
<dbReference type="EMBL" id="CAJVQC010024652">
    <property type="protein sequence ID" value="CAG8727278.1"/>
    <property type="molecule type" value="Genomic_DNA"/>
</dbReference>